<dbReference type="Proteomes" id="UP000266861">
    <property type="component" value="Unassembled WGS sequence"/>
</dbReference>
<dbReference type="OrthoDB" id="10402345at2759"/>
<proteinExistence type="predicted"/>
<accession>A0A397GY85</accession>
<keyword evidence="2" id="KW-1185">Reference proteome</keyword>
<gene>
    <name evidence="1" type="ORF">Glove_413g17</name>
</gene>
<reference evidence="1 2" key="1">
    <citation type="submission" date="2018-08" db="EMBL/GenBank/DDBJ databases">
        <title>Genome and evolution of the arbuscular mycorrhizal fungus Diversispora epigaea (formerly Glomus versiforme) and its bacterial endosymbionts.</title>
        <authorList>
            <person name="Sun X."/>
            <person name="Fei Z."/>
            <person name="Harrison M."/>
        </authorList>
    </citation>
    <scope>NUCLEOTIDE SEQUENCE [LARGE SCALE GENOMIC DNA]</scope>
    <source>
        <strain evidence="1 2">IT104</strain>
    </source>
</reference>
<evidence type="ECO:0000313" key="1">
    <source>
        <dbReference type="EMBL" id="RHZ55617.1"/>
    </source>
</evidence>
<organism evidence="1 2">
    <name type="scientific">Diversispora epigaea</name>
    <dbReference type="NCBI Taxonomy" id="1348612"/>
    <lineage>
        <taxon>Eukaryota</taxon>
        <taxon>Fungi</taxon>
        <taxon>Fungi incertae sedis</taxon>
        <taxon>Mucoromycota</taxon>
        <taxon>Glomeromycotina</taxon>
        <taxon>Glomeromycetes</taxon>
        <taxon>Diversisporales</taxon>
        <taxon>Diversisporaceae</taxon>
        <taxon>Diversispora</taxon>
    </lineage>
</organism>
<dbReference type="AlphaFoldDB" id="A0A397GY85"/>
<name>A0A397GY85_9GLOM</name>
<sequence>MKERLCYGYCLSCSWYGLPEKTTDCPVNCFRIEDELGLFFPILSVQCLECGYFFNYLSTNGLVHNTNCSVVPKYSKRHAVEIIQRRFRSPEVARKLYYGKKSPPNWYGLPEKTTDCPVNCFRIEDELGLFFPILSVHCLECGYFFDYLSTNGLVHNTNCSVVPKYSKRHAVEIIQRRFRSWMKIRTNSAKIIQRVVVSWLYHPNGPIAKKASNQYYGLATSQAKSLTDCGC</sequence>
<protein>
    <submittedName>
        <fullName evidence="1">Uncharacterized protein</fullName>
    </submittedName>
</protein>
<dbReference type="EMBL" id="PQFF01000366">
    <property type="protein sequence ID" value="RHZ55617.1"/>
    <property type="molecule type" value="Genomic_DNA"/>
</dbReference>
<comment type="caution">
    <text evidence="1">The sequence shown here is derived from an EMBL/GenBank/DDBJ whole genome shotgun (WGS) entry which is preliminary data.</text>
</comment>
<evidence type="ECO:0000313" key="2">
    <source>
        <dbReference type="Proteomes" id="UP000266861"/>
    </source>
</evidence>